<evidence type="ECO:0000256" key="2">
    <source>
        <dbReference type="SAM" id="MobiDB-lite"/>
    </source>
</evidence>
<dbReference type="EMBL" id="VDEP01000319">
    <property type="protein sequence ID" value="KAA1103697.1"/>
    <property type="molecule type" value="Genomic_DNA"/>
</dbReference>
<accession>A0A5B0LK24</accession>
<name>A0A5B0LK24_PUCGR</name>
<keyword evidence="1" id="KW-0175">Coiled coil</keyword>
<dbReference type="AlphaFoldDB" id="A0A5B0LK24"/>
<dbReference type="EMBL" id="VDEP01000521">
    <property type="protein sequence ID" value="KAA1063814.1"/>
    <property type="molecule type" value="Genomic_DNA"/>
</dbReference>
<evidence type="ECO:0000313" key="4">
    <source>
        <dbReference type="EMBL" id="KAA1103697.1"/>
    </source>
</evidence>
<evidence type="ECO:0000256" key="1">
    <source>
        <dbReference type="SAM" id="Coils"/>
    </source>
</evidence>
<proteinExistence type="predicted"/>
<feature type="coiled-coil region" evidence="1">
    <location>
        <begin position="57"/>
        <end position="95"/>
    </location>
</feature>
<protein>
    <submittedName>
        <fullName evidence="3">Uncharacterized protein</fullName>
    </submittedName>
</protein>
<organism evidence="3 5">
    <name type="scientific">Puccinia graminis f. sp. tritici</name>
    <dbReference type="NCBI Taxonomy" id="56615"/>
    <lineage>
        <taxon>Eukaryota</taxon>
        <taxon>Fungi</taxon>
        <taxon>Dikarya</taxon>
        <taxon>Basidiomycota</taxon>
        <taxon>Pucciniomycotina</taxon>
        <taxon>Pucciniomycetes</taxon>
        <taxon>Pucciniales</taxon>
        <taxon>Pucciniaceae</taxon>
        <taxon>Puccinia</taxon>
    </lineage>
</organism>
<dbReference type="Proteomes" id="UP000325313">
    <property type="component" value="Unassembled WGS sequence"/>
</dbReference>
<reference evidence="3 5" key="1">
    <citation type="submission" date="2019-05" db="EMBL/GenBank/DDBJ databases">
        <title>Emergence of the Ug99 lineage of the wheat stem rust pathogen through somatic hybridization.</title>
        <authorList>
            <person name="Li F."/>
            <person name="Upadhyaya N.M."/>
            <person name="Sperschneider J."/>
            <person name="Matny O."/>
            <person name="Nguyen-Phuc H."/>
            <person name="Mago R."/>
            <person name="Raley C."/>
            <person name="Miller M.E."/>
            <person name="Silverstein K.A.T."/>
            <person name="Henningsen E."/>
            <person name="Hirsch C.D."/>
            <person name="Visser B."/>
            <person name="Pretorius Z.A."/>
            <person name="Steffenson B.J."/>
            <person name="Schwessinger B."/>
            <person name="Dodds P.N."/>
            <person name="Figueroa M."/>
        </authorList>
    </citation>
    <scope>NUCLEOTIDE SEQUENCE [LARGE SCALE GENOMIC DNA]</scope>
    <source>
        <strain evidence="3 5">Ug99</strain>
    </source>
</reference>
<gene>
    <name evidence="3" type="ORF">PGTUg99_004319</name>
    <name evidence="4" type="ORF">PGTUg99_006434</name>
</gene>
<feature type="compositionally biased region" description="Basic and acidic residues" evidence="2">
    <location>
        <begin position="248"/>
        <end position="265"/>
    </location>
</feature>
<evidence type="ECO:0000313" key="3">
    <source>
        <dbReference type="EMBL" id="KAA1063814.1"/>
    </source>
</evidence>
<comment type="caution">
    <text evidence="3">The sequence shown here is derived from an EMBL/GenBank/DDBJ whole genome shotgun (WGS) entry which is preliminary data.</text>
</comment>
<evidence type="ECO:0000313" key="5">
    <source>
        <dbReference type="Proteomes" id="UP000325313"/>
    </source>
</evidence>
<sequence length="284" mass="32797">MTDHPSPSKESLQAGSGEIECNYTFSRPKAPVFVEHNKLNHSKRLDDAVARKLRDALQKKNQRITDFKKIIETLEEQSEVEITRLKTTMKQMESESVEKQHVLEARYERSTRAFSENLEKINRQLSSSKKTERMLSKTVESQNNLLLQTEEKLQDLVNENLLLRGALRKNSPHRPDKLLDSTCSTAVNTSLECDRKEIEIATPDPNPDETSQKDEQFHVRSHTFPTLPVCQISNYDQTDMLTKPIRTTPERPKKPETTHSSHHEKEYMIKTHSKSLKVCSTLFI</sequence>
<feature type="region of interest" description="Disordered" evidence="2">
    <location>
        <begin position="245"/>
        <end position="265"/>
    </location>
</feature>